<evidence type="ECO:0000313" key="4">
    <source>
        <dbReference type="Proteomes" id="UP000219023"/>
    </source>
</evidence>
<gene>
    <name evidence="3" type="ORF">SAMN05421509_10213</name>
</gene>
<dbReference type="SUPFAM" id="SSF51120">
    <property type="entry name" value="beta-Roll"/>
    <property type="match status" value="1"/>
</dbReference>
<organism evidence="3 4">
    <name type="scientific">Chromohalobacter canadensis</name>
    <dbReference type="NCBI Taxonomy" id="141389"/>
    <lineage>
        <taxon>Bacteria</taxon>
        <taxon>Pseudomonadati</taxon>
        <taxon>Pseudomonadota</taxon>
        <taxon>Gammaproteobacteria</taxon>
        <taxon>Oceanospirillales</taxon>
        <taxon>Halomonadaceae</taxon>
        <taxon>Chromohalobacter</taxon>
    </lineage>
</organism>
<name>A0A285VFG0_9GAMM</name>
<dbReference type="InterPro" id="IPR025282">
    <property type="entry name" value="DUF4214"/>
</dbReference>
<reference evidence="3 4" key="1">
    <citation type="submission" date="2017-08" db="EMBL/GenBank/DDBJ databases">
        <authorList>
            <person name="de Groot N.N."/>
        </authorList>
    </citation>
    <scope>NUCLEOTIDE SEQUENCE [LARGE SCALE GENOMIC DNA]</scope>
    <source>
        <strain evidence="3 4">USBA 855</strain>
    </source>
</reference>
<feature type="domain" description="DUF4214" evidence="2">
    <location>
        <begin position="10"/>
        <end position="58"/>
    </location>
</feature>
<dbReference type="InterPro" id="IPR011049">
    <property type="entry name" value="Serralysin-like_metalloprot_C"/>
</dbReference>
<dbReference type="EMBL" id="OBQJ01000002">
    <property type="protein sequence ID" value="SOC52864.1"/>
    <property type="molecule type" value="Genomic_DNA"/>
</dbReference>
<evidence type="ECO:0000313" key="3">
    <source>
        <dbReference type="EMBL" id="SOC52864.1"/>
    </source>
</evidence>
<dbReference type="RefSeq" id="WP_179703004.1">
    <property type="nucleotide sequence ID" value="NZ_OBQJ01000002.1"/>
</dbReference>
<sequence length="433" mass="44381">MPTSNSLEQVQALYVAYYGRPADPGGQNYWATRLDANGGDLNAVIDAFGRSQEYVGRFGDMGDAQRIETLYEQLFGRAADSEGRDYYAGVLARGEKSLAEIALTVANAAQGEDRGVLAARVEAADAFTATLTTPEAVEAYSTVSGLAAAQARLADITAESLTPPQETAPEPADGVGGLSDFPETSDPEVTLGAGGWLRLGNGADISEMSLVDAKYLAIADAANVAMTPDQLALFDTIGAGRAGTPGHETVYFTEGGTVDLTDADVSYNYVEEYRLSDAGNSVRTGADGYYWIVGGAGDDSVTANAGNDIFTYALGSGGADTLVDFEIADGGADELNFVNVTDIDALAASIGSLRFIDNGGEAAGEPGIDLEIAFETGGSVTLADQYAAGLDVTEDLGLSASEASAVPAGGNVKVTGVAGEELVALFGDSLSIG</sequence>
<accession>A0A285VFG0</accession>
<dbReference type="AlphaFoldDB" id="A0A285VFG0"/>
<proteinExistence type="predicted"/>
<evidence type="ECO:0000259" key="2">
    <source>
        <dbReference type="Pfam" id="PF13946"/>
    </source>
</evidence>
<feature type="domain" description="DUF4214" evidence="2">
    <location>
        <begin position="61"/>
        <end position="108"/>
    </location>
</feature>
<dbReference type="Gene3D" id="1.10.3130.20">
    <property type="entry name" value="Phycobilisome linker domain"/>
    <property type="match status" value="1"/>
</dbReference>
<dbReference type="Pfam" id="PF13946">
    <property type="entry name" value="DUF4214"/>
    <property type="match status" value="2"/>
</dbReference>
<dbReference type="Proteomes" id="UP000219023">
    <property type="component" value="Unassembled WGS sequence"/>
</dbReference>
<feature type="region of interest" description="Disordered" evidence="1">
    <location>
        <begin position="161"/>
        <end position="185"/>
    </location>
</feature>
<evidence type="ECO:0000256" key="1">
    <source>
        <dbReference type="SAM" id="MobiDB-lite"/>
    </source>
</evidence>
<dbReference type="InterPro" id="IPR038255">
    <property type="entry name" value="PBS_linker_sf"/>
</dbReference>
<protein>
    <recommendedName>
        <fullName evidence="2">DUF4214 domain-containing protein</fullName>
    </recommendedName>
</protein>